<comment type="caution">
    <text evidence="2">The sequence shown here is derived from an EMBL/GenBank/DDBJ whole genome shotgun (WGS) entry which is preliminary data.</text>
</comment>
<dbReference type="InterPro" id="IPR009898">
    <property type="entry name" value="DUF1440"/>
</dbReference>
<organism evidence="2 3">
    <name type="scientific">Lentilactobacillus rapi DSM 19907 = JCM 15042</name>
    <dbReference type="NCBI Taxonomy" id="1423795"/>
    <lineage>
        <taxon>Bacteria</taxon>
        <taxon>Bacillati</taxon>
        <taxon>Bacillota</taxon>
        <taxon>Bacilli</taxon>
        <taxon>Lactobacillales</taxon>
        <taxon>Lactobacillaceae</taxon>
        <taxon>Lentilactobacillus</taxon>
    </lineage>
</organism>
<dbReference type="EMBL" id="AZEI01000058">
    <property type="protein sequence ID" value="KRL16753.1"/>
    <property type="molecule type" value="Genomic_DNA"/>
</dbReference>
<dbReference type="Proteomes" id="UP000051977">
    <property type="component" value="Unassembled WGS sequence"/>
</dbReference>
<feature type="transmembrane region" description="Helical" evidence="1">
    <location>
        <begin position="85"/>
        <end position="105"/>
    </location>
</feature>
<sequence>MKAYNDYQRSVILLNKHINWQAAVIAGGVAGIVSGLVKLGWENVLPPRTPARDKTNPPQRLLEQFGVPSRLTHATYTYSEQQLPWVSYLIHFGFSTSFAVFYTVAGRYVPFIRLGQGTLFGLGVWGAFHLGVMPAMGTVPSPKDQPVEEHVSEALGHIAWMWTNHIISDKLYQQLTSK</sequence>
<keyword evidence="1" id="KW-1133">Transmembrane helix</keyword>
<feature type="transmembrane region" description="Helical" evidence="1">
    <location>
        <begin position="20"/>
        <end position="41"/>
    </location>
</feature>
<protein>
    <recommendedName>
        <fullName evidence="4">Periplasmic secreted protein</fullName>
    </recommendedName>
</protein>
<reference evidence="2 3" key="1">
    <citation type="journal article" date="2015" name="Genome Announc.">
        <title>Expanding the biotechnology potential of lactobacilli through comparative genomics of 213 strains and associated genera.</title>
        <authorList>
            <person name="Sun Z."/>
            <person name="Harris H.M."/>
            <person name="McCann A."/>
            <person name="Guo C."/>
            <person name="Argimon S."/>
            <person name="Zhang W."/>
            <person name="Yang X."/>
            <person name="Jeffery I.B."/>
            <person name="Cooney J.C."/>
            <person name="Kagawa T.F."/>
            <person name="Liu W."/>
            <person name="Song Y."/>
            <person name="Salvetti E."/>
            <person name="Wrobel A."/>
            <person name="Rasinkangas P."/>
            <person name="Parkhill J."/>
            <person name="Rea M.C."/>
            <person name="O'Sullivan O."/>
            <person name="Ritari J."/>
            <person name="Douillard F.P."/>
            <person name="Paul Ross R."/>
            <person name="Yang R."/>
            <person name="Briner A.E."/>
            <person name="Felis G.E."/>
            <person name="de Vos W.M."/>
            <person name="Barrangou R."/>
            <person name="Klaenhammer T.R."/>
            <person name="Caufield P.W."/>
            <person name="Cui Y."/>
            <person name="Zhang H."/>
            <person name="O'Toole P.W."/>
        </authorList>
    </citation>
    <scope>NUCLEOTIDE SEQUENCE [LARGE SCALE GENOMIC DNA]</scope>
    <source>
        <strain evidence="2 3">DSM 19907</strain>
    </source>
</reference>
<feature type="transmembrane region" description="Helical" evidence="1">
    <location>
        <begin position="117"/>
        <end position="136"/>
    </location>
</feature>
<evidence type="ECO:0000313" key="3">
    <source>
        <dbReference type="Proteomes" id="UP000051977"/>
    </source>
</evidence>
<gene>
    <name evidence="2" type="ORF">FD12_GL002543</name>
</gene>
<keyword evidence="1" id="KW-0472">Membrane</keyword>
<accession>A0ABR5PDI1</accession>
<name>A0ABR5PDI1_9LACO</name>
<keyword evidence="1" id="KW-0812">Transmembrane</keyword>
<evidence type="ECO:0000313" key="2">
    <source>
        <dbReference type="EMBL" id="KRL16753.1"/>
    </source>
</evidence>
<dbReference type="Pfam" id="PF07274">
    <property type="entry name" value="DUF1440"/>
    <property type="match status" value="1"/>
</dbReference>
<evidence type="ECO:0008006" key="4">
    <source>
        <dbReference type="Google" id="ProtNLM"/>
    </source>
</evidence>
<evidence type="ECO:0000256" key="1">
    <source>
        <dbReference type="SAM" id="Phobius"/>
    </source>
</evidence>
<proteinExistence type="predicted"/>
<keyword evidence="3" id="KW-1185">Reference proteome</keyword>